<evidence type="ECO:0000256" key="1">
    <source>
        <dbReference type="SAM" id="MobiDB-lite"/>
    </source>
</evidence>
<keyword evidence="4" id="KW-1185">Reference proteome</keyword>
<dbReference type="Proteomes" id="UP000515307">
    <property type="component" value="Chromosome"/>
</dbReference>
<evidence type="ECO:0000259" key="2">
    <source>
        <dbReference type="SMART" id="SM00382"/>
    </source>
</evidence>
<accession>A0A7G7BN20</accession>
<feature type="region of interest" description="Disordered" evidence="1">
    <location>
        <begin position="684"/>
        <end position="709"/>
    </location>
</feature>
<dbReference type="AlphaFoldDB" id="A0A7G7BN20"/>
<evidence type="ECO:0000313" key="3">
    <source>
        <dbReference type="EMBL" id="QNE76735.1"/>
    </source>
</evidence>
<dbReference type="SUPFAM" id="SSF52540">
    <property type="entry name" value="P-loop containing nucleoside triphosphate hydrolases"/>
    <property type="match status" value="1"/>
</dbReference>
<dbReference type="KEGG" id="sfiy:F0344_20785"/>
<dbReference type="SMART" id="SM00382">
    <property type="entry name" value="AAA"/>
    <property type="match status" value="1"/>
</dbReference>
<dbReference type="InterPro" id="IPR003593">
    <property type="entry name" value="AAA+_ATPase"/>
</dbReference>
<protein>
    <recommendedName>
        <fullName evidence="2">AAA+ ATPase domain-containing protein</fullName>
    </recommendedName>
</protein>
<proteinExistence type="predicted"/>
<evidence type="ECO:0000313" key="4">
    <source>
        <dbReference type="Proteomes" id="UP000515307"/>
    </source>
</evidence>
<reference evidence="4" key="1">
    <citation type="submission" date="2019-10" db="EMBL/GenBank/DDBJ databases">
        <title>Antimicrobial potential of Antarctic Bacteria.</title>
        <authorList>
            <person name="Benaud N."/>
            <person name="Edwards R.J."/>
            <person name="Ferrari B.C."/>
        </authorList>
    </citation>
    <scope>NUCLEOTIDE SEQUENCE [LARGE SCALE GENOMIC DNA]</scope>
    <source>
        <strain evidence="4">NBSH44</strain>
    </source>
</reference>
<sequence>MDRELYGREAIFGNDGLAARLTGLTPYGSAKTSYEHRDDPPVVVLTGGRGMGKTATLKQLRHVYREITPVALIDCEAVAPPQDPGPGWTPVTGALPELAVQLTPKVRAAKPVQFPRLSLGLVAVASIAWSREDETQAQRDLQSLGPVLATVDSRPGAAQGWVTKVLTKLAATAFDAVAPLAGLIAEATVESVLEETFSRFQRRTVDWYGAYPHAGGDGRVGLRQLAVDFERGGDLRRRAEDHLVGALVEDLYRAYRGTALGMRRGRPVILLDNAHNALGRQLVEPVLRARASGRRDQIVFLAASRSRDHEGLRHAVHHRLPEVAHASHWTRGTEVTSGILAVGLTPLSAAHAQAALERHDPEARTPAGLARGVHRLTGGRPLGVALFAQAAGEADRPGSLVPGALLDRTVRVREDREPVRLADELLGRLLPGRRLDVLSVLAAAHGEESARLLARLRLRGESLDGDVALRVRDVLRAEDWQVGPDHFVADPLLRSLLLHRLRFQDGDHPRYAVWRAVHESLREVYQAGSAASAPHRLHEELLLGREAACVTHLRVRFPRPDVLGWLGELRLIASAPYPRERGAHGPDPRRAVALGQDVAAGPLPEERTGLAGLDEEAAELQLRMRRLLHGVWLLSDPLALPDDEVTDRMAHELRQLSGRHLTGNAVLWDAATHWPRDIRAWRALSMPPGTTPDGAPDRRDRQEDGGSDA</sequence>
<feature type="compositionally biased region" description="Basic and acidic residues" evidence="1">
    <location>
        <begin position="695"/>
        <end position="709"/>
    </location>
</feature>
<feature type="domain" description="AAA+ ATPase" evidence="2">
    <location>
        <begin position="39"/>
        <end position="468"/>
    </location>
</feature>
<organism evidence="3 4">
    <name type="scientific">Streptomyces finlayi</name>
    <dbReference type="NCBI Taxonomy" id="67296"/>
    <lineage>
        <taxon>Bacteria</taxon>
        <taxon>Bacillati</taxon>
        <taxon>Actinomycetota</taxon>
        <taxon>Actinomycetes</taxon>
        <taxon>Kitasatosporales</taxon>
        <taxon>Streptomycetaceae</taxon>
        <taxon>Streptomyces</taxon>
    </lineage>
</organism>
<name>A0A7G7BN20_9ACTN</name>
<gene>
    <name evidence="3" type="ORF">F0344_20785</name>
</gene>
<dbReference type="InterPro" id="IPR027417">
    <property type="entry name" value="P-loop_NTPase"/>
</dbReference>
<dbReference type="EMBL" id="CP045702">
    <property type="protein sequence ID" value="QNE76735.1"/>
    <property type="molecule type" value="Genomic_DNA"/>
</dbReference>
<dbReference type="RefSeq" id="WP_185300213.1">
    <property type="nucleotide sequence ID" value="NZ_CP045702.1"/>
</dbReference>